<feature type="region of interest" description="Disordered" evidence="1">
    <location>
        <begin position="1"/>
        <end position="24"/>
    </location>
</feature>
<dbReference type="InterPro" id="IPR036514">
    <property type="entry name" value="SGNH_hydro_sf"/>
</dbReference>
<accession>A0A8W8NCA2</accession>
<evidence type="ECO:0000256" key="1">
    <source>
        <dbReference type="SAM" id="MobiDB-lite"/>
    </source>
</evidence>
<evidence type="ECO:0008006" key="4">
    <source>
        <dbReference type="Google" id="ProtNLM"/>
    </source>
</evidence>
<name>A0A8W8NCA2_MAGGI</name>
<keyword evidence="3" id="KW-1185">Reference proteome</keyword>
<evidence type="ECO:0000313" key="3">
    <source>
        <dbReference type="Proteomes" id="UP000005408"/>
    </source>
</evidence>
<dbReference type="Gene3D" id="3.40.50.1110">
    <property type="entry name" value="SGNH hydrolase"/>
    <property type="match status" value="1"/>
</dbReference>
<dbReference type="Proteomes" id="UP000005408">
    <property type="component" value="Unassembled WGS sequence"/>
</dbReference>
<sequence length="385" mass="43590">MDDGPSEAVQTNSEVTQPSRTTTSSSYAICMDDIPPAVPSVHNMLDKQKVWLVGSSILKHAQLEAFLRPGGLHLNLKRLNISLWWQGYSGLKLSQVEQKLKTLAKVIWSWILPRRQWRYSQNSRAMESQRKRLNSCASRLALRYVGAIIRHPDIKRDSLFFCDGVHLSKLANAVFLNTLQGGLEAILTKGHACYPASQAYPRALLGYSGCTFDRLSQRGIREVDKFKPALVCLQLGSNDLCSIDVEVNDLVDKIVDFTVMLRGRGVRRVCVYQILHRKPPTKPGRFTVGSEWFNSRVDLVNRLLDERLGRDFLSGVRFWRHAGFCSTENKAKVLCEDGVHLNETQGYPKYYNSVRALVVSGLIVYSFISLWKMKAQCLVLEKNSI</sequence>
<dbReference type="AlphaFoldDB" id="A0A8W8NCA2"/>
<organism evidence="2 3">
    <name type="scientific">Magallana gigas</name>
    <name type="common">Pacific oyster</name>
    <name type="synonym">Crassostrea gigas</name>
    <dbReference type="NCBI Taxonomy" id="29159"/>
    <lineage>
        <taxon>Eukaryota</taxon>
        <taxon>Metazoa</taxon>
        <taxon>Spiralia</taxon>
        <taxon>Lophotrochozoa</taxon>
        <taxon>Mollusca</taxon>
        <taxon>Bivalvia</taxon>
        <taxon>Autobranchia</taxon>
        <taxon>Pteriomorphia</taxon>
        <taxon>Ostreida</taxon>
        <taxon>Ostreoidea</taxon>
        <taxon>Ostreidae</taxon>
        <taxon>Magallana</taxon>
    </lineage>
</organism>
<proteinExistence type="predicted"/>
<dbReference type="EnsemblMetazoa" id="G520.1">
    <property type="protein sequence ID" value="G520.1:cds"/>
    <property type="gene ID" value="G520"/>
</dbReference>
<protein>
    <recommendedName>
        <fullName evidence="4">SGNH hydrolase-type esterase domain-containing protein</fullName>
    </recommendedName>
</protein>
<evidence type="ECO:0000313" key="2">
    <source>
        <dbReference type="EnsemblMetazoa" id="G520.1:cds"/>
    </source>
</evidence>
<reference evidence="2" key="1">
    <citation type="submission" date="2022-08" db="UniProtKB">
        <authorList>
            <consortium name="EnsemblMetazoa"/>
        </authorList>
    </citation>
    <scope>IDENTIFICATION</scope>
    <source>
        <strain evidence="2">05x7-T-G4-1.051#20</strain>
    </source>
</reference>
<feature type="compositionally biased region" description="Polar residues" evidence="1">
    <location>
        <begin position="8"/>
        <end position="24"/>
    </location>
</feature>
<dbReference type="SUPFAM" id="SSF52266">
    <property type="entry name" value="SGNH hydrolase"/>
    <property type="match status" value="2"/>
</dbReference>